<reference evidence="5 6" key="1">
    <citation type="submission" date="2016-11" db="EMBL/GenBank/DDBJ databases">
        <authorList>
            <person name="Jaros S."/>
            <person name="Januszkiewicz K."/>
            <person name="Wedrychowicz H."/>
        </authorList>
    </citation>
    <scope>NUCLEOTIDE SEQUENCE [LARGE SCALE GENOMIC DNA]</scope>
    <source>
        <strain evidence="5 6">DSM 46144</strain>
    </source>
</reference>
<dbReference type="PROSITE" id="PS50043">
    <property type="entry name" value="HTH_LUXR_2"/>
    <property type="match status" value="1"/>
</dbReference>
<dbReference type="InterPro" id="IPR041617">
    <property type="entry name" value="TPR_MalT"/>
</dbReference>
<dbReference type="Pfam" id="PF00196">
    <property type="entry name" value="GerE"/>
    <property type="match status" value="1"/>
</dbReference>
<feature type="domain" description="HTH luxR-type" evidence="4">
    <location>
        <begin position="768"/>
        <end position="833"/>
    </location>
</feature>
<dbReference type="Pfam" id="PF17874">
    <property type="entry name" value="TPR_MalT"/>
    <property type="match status" value="1"/>
</dbReference>
<dbReference type="SMART" id="SM00421">
    <property type="entry name" value="HTH_LUXR"/>
    <property type="match status" value="1"/>
</dbReference>
<dbReference type="Gene3D" id="1.25.40.10">
    <property type="entry name" value="Tetratricopeptide repeat domain"/>
    <property type="match status" value="1"/>
</dbReference>
<accession>A0A1M7RFX6</accession>
<dbReference type="InterPro" id="IPR016032">
    <property type="entry name" value="Sig_transdc_resp-reg_C-effctor"/>
</dbReference>
<evidence type="ECO:0000256" key="1">
    <source>
        <dbReference type="ARBA" id="ARBA00023015"/>
    </source>
</evidence>
<organism evidence="5 6">
    <name type="scientific">Cryptosporangium aurantiacum</name>
    <dbReference type="NCBI Taxonomy" id="134849"/>
    <lineage>
        <taxon>Bacteria</taxon>
        <taxon>Bacillati</taxon>
        <taxon>Actinomycetota</taxon>
        <taxon>Actinomycetes</taxon>
        <taxon>Cryptosporangiales</taxon>
        <taxon>Cryptosporangiaceae</taxon>
        <taxon>Cryptosporangium</taxon>
    </lineage>
</organism>
<dbReference type="InterPro" id="IPR011990">
    <property type="entry name" value="TPR-like_helical_dom_sf"/>
</dbReference>
<dbReference type="SUPFAM" id="SSF52540">
    <property type="entry name" value="P-loop containing nucleoside triphosphate hydrolases"/>
    <property type="match status" value="1"/>
</dbReference>
<evidence type="ECO:0000256" key="2">
    <source>
        <dbReference type="ARBA" id="ARBA00023125"/>
    </source>
</evidence>
<dbReference type="AlphaFoldDB" id="A0A1M7RFX6"/>
<keyword evidence="6" id="KW-1185">Reference proteome</keyword>
<proteinExistence type="predicted"/>
<dbReference type="InterPro" id="IPR027417">
    <property type="entry name" value="P-loop_NTPase"/>
</dbReference>
<dbReference type="PROSITE" id="PS00622">
    <property type="entry name" value="HTH_LUXR_1"/>
    <property type="match status" value="1"/>
</dbReference>
<dbReference type="PANTHER" id="PTHR44688">
    <property type="entry name" value="DNA-BINDING TRANSCRIPTIONAL ACTIVATOR DEVR_DOSR"/>
    <property type="match status" value="1"/>
</dbReference>
<evidence type="ECO:0000256" key="3">
    <source>
        <dbReference type="ARBA" id="ARBA00023163"/>
    </source>
</evidence>
<dbReference type="PANTHER" id="PTHR44688:SF16">
    <property type="entry name" value="DNA-BINDING TRANSCRIPTIONAL ACTIVATOR DEVR_DOSR"/>
    <property type="match status" value="1"/>
</dbReference>
<dbReference type="InterPro" id="IPR000792">
    <property type="entry name" value="Tscrpt_reg_LuxR_C"/>
</dbReference>
<dbReference type="PRINTS" id="PR00038">
    <property type="entry name" value="HTHLUXR"/>
</dbReference>
<dbReference type="Gene3D" id="1.10.10.10">
    <property type="entry name" value="Winged helix-like DNA-binding domain superfamily/Winged helix DNA-binding domain"/>
    <property type="match status" value="1"/>
</dbReference>
<dbReference type="RefSeq" id="WP_073261809.1">
    <property type="nucleotide sequence ID" value="NZ_FRCS01000011.1"/>
</dbReference>
<protein>
    <submittedName>
        <fullName evidence="5">LuxR family transcriptional regulator, maltose regulon positive regulatory protein</fullName>
    </submittedName>
</protein>
<dbReference type="GO" id="GO:0003677">
    <property type="term" value="F:DNA binding"/>
    <property type="evidence" value="ECO:0007669"/>
    <property type="project" value="UniProtKB-KW"/>
</dbReference>
<keyword evidence="1" id="KW-0805">Transcription regulation</keyword>
<dbReference type="SUPFAM" id="SSF46894">
    <property type="entry name" value="C-terminal effector domain of the bipartite response regulators"/>
    <property type="match status" value="1"/>
</dbReference>
<dbReference type="EMBL" id="FRCS01000011">
    <property type="protein sequence ID" value="SHN45096.1"/>
    <property type="molecule type" value="Genomic_DNA"/>
</dbReference>
<evidence type="ECO:0000313" key="5">
    <source>
        <dbReference type="EMBL" id="SHN45096.1"/>
    </source>
</evidence>
<dbReference type="Proteomes" id="UP000184440">
    <property type="component" value="Unassembled WGS sequence"/>
</dbReference>
<dbReference type="STRING" id="134849.SAMN05443668_111132"/>
<keyword evidence="2" id="KW-0238">DNA-binding</keyword>
<evidence type="ECO:0000313" key="6">
    <source>
        <dbReference type="Proteomes" id="UP000184440"/>
    </source>
</evidence>
<gene>
    <name evidence="5" type="ORF">SAMN05443668_111132</name>
</gene>
<dbReference type="OrthoDB" id="134985at2"/>
<dbReference type="InterPro" id="IPR036388">
    <property type="entry name" value="WH-like_DNA-bd_sf"/>
</dbReference>
<sequence>MSDPVAVPRPPPHHLVRPRLTELLGRRPLTTVVAEAGAGKTALVADWALTGPVAGPVAWLTVDADADPPDWASVVAALRPTVPALPVGADPNPAELAAALAARGSPVVLVVDGADRIPDPVGIGLDRLVRAAPDAVRLILLGRTAPPLPTYRYRLSGDLTTIDGRDLALRLDEMSALLGRYGVRVSAAEADALYRRTEGWATGVCLHASAVHRGLETTHRLCGEYLRAEVLADLPPALQDLLQRLSVLDVVEVRLAEWLTARYGVRATLEELVARNAFVRPAGDDTYRIHPLLRDVLADDLAARHPSAVAALHKGAAFWYAERHRPAEAVAHAARIDEWQYAAELAVDQLGVGWLVGTLDEAGPGAVLSELPAQTPGGAAAVVRAAIALGRHDLGAAGTAAANAAVLVDERSAPHRSALAAVDLLLARRTGDVVAAQDAAMRLDLLAVAHGPDDALADDRTRSLLLANLGAAQLWTGDLGGARRMLERAARAGTGHGVHDAEGQLALLELAEGSLGRAERQAAGALSAADAAGVRPVARLGAASVALAIIAFEHHDLATARAHLPRALTAVDARHDPTTALALVLLRAGASTARGDGKQALAVLAGFRALAAGWRANPEAEHRIDLASARAHLTLGHLDKARRLVAAVPESPCRTLVHGRLLLLTGEFGRAADLLAGTHAQDLGTDAGVRLALLRAEVAFLTGAIDAAERGVAEALAEARVDERRRPFVDAGPWLRQLIDRQPALADPYARLFRAPAEPSAVRDADPQPEITVPLTARETEVVSRLAQGLSTTDIARELNLSVNTVKSHLKSVYRKLGTSDRSATSRRARELHLVDDVADGRSGFTPAG</sequence>
<dbReference type="CDD" id="cd06170">
    <property type="entry name" value="LuxR_C_like"/>
    <property type="match status" value="1"/>
</dbReference>
<dbReference type="Pfam" id="PF25873">
    <property type="entry name" value="WHD_MalT"/>
    <property type="match status" value="1"/>
</dbReference>
<dbReference type="GO" id="GO:0006355">
    <property type="term" value="P:regulation of DNA-templated transcription"/>
    <property type="evidence" value="ECO:0007669"/>
    <property type="project" value="InterPro"/>
</dbReference>
<evidence type="ECO:0000259" key="4">
    <source>
        <dbReference type="PROSITE" id="PS50043"/>
    </source>
</evidence>
<dbReference type="InterPro" id="IPR059106">
    <property type="entry name" value="WHD_MalT"/>
</dbReference>
<name>A0A1M7RFX6_9ACTN</name>
<keyword evidence="3" id="KW-0804">Transcription</keyword>